<dbReference type="AlphaFoldDB" id="A0A7R9G4X4"/>
<evidence type="ECO:0000313" key="1">
    <source>
        <dbReference type="EMBL" id="CAD7265751.1"/>
    </source>
</evidence>
<accession>A0A7R9G4X4</accession>
<proteinExistence type="predicted"/>
<dbReference type="EMBL" id="OC005919">
    <property type="protein sequence ID" value="CAD7265751.1"/>
    <property type="molecule type" value="Genomic_DNA"/>
</dbReference>
<sequence>MARDSPVGSPVLSRRTDLNNSYHPLESGLHEQAFQQQILQTWLENHPNSYDHDYLPWPFYFLLSYTLDTKAINCYSLRLNL</sequence>
<protein>
    <submittedName>
        <fullName evidence="1">Uncharacterized protein</fullName>
    </submittedName>
</protein>
<reference evidence="1" key="1">
    <citation type="submission" date="2020-11" db="EMBL/GenBank/DDBJ databases">
        <authorList>
            <person name="Tran Van P."/>
        </authorList>
    </citation>
    <scope>NUCLEOTIDE SEQUENCE</scope>
</reference>
<gene>
    <name evidence="1" type="ORF">TSIB3V08_LOCUS9781</name>
</gene>
<name>A0A7R9G4X4_TIMSH</name>
<organism evidence="1">
    <name type="scientific">Timema shepardi</name>
    <name type="common">Walking stick</name>
    <dbReference type="NCBI Taxonomy" id="629360"/>
    <lineage>
        <taxon>Eukaryota</taxon>
        <taxon>Metazoa</taxon>
        <taxon>Ecdysozoa</taxon>
        <taxon>Arthropoda</taxon>
        <taxon>Hexapoda</taxon>
        <taxon>Insecta</taxon>
        <taxon>Pterygota</taxon>
        <taxon>Neoptera</taxon>
        <taxon>Polyneoptera</taxon>
        <taxon>Phasmatodea</taxon>
        <taxon>Timematodea</taxon>
        <taxon>Timematoidea</taxon>
        <taxon>Timematidae</taxon>
        <taxon>Timema</taxon>
    </lineage>
</organism>